<evidence type="ECO:0008006" key="3">
    <source>
        <dbReference type="Google" id="ProtNLM"/>
    </source>
</evidence>
<accession>V2Y7Y1</accession>
<organism evidence="1 2">
    <name type="scientific">Catonella morbi ATCC 51271</name>
    <dbReference type="NCBI Taxonomy" id="592026"/>
    <lineage>
        <taxon>Bacteria</taxon>
        <taxon>Bacillati</taxon>
        <taxon>Bacillota</taxon>
        <taxon>Clostridia</taxon>
        <taxon>Lachnospirales</taxon>
        <taxon>Lachnospiraceae</taxon>
        <taxon>Catonella</taxon>
    </lineage>
</organism>
<protein>
    <recommendedName>
        <fullName evidence="3">Metallo-beta-lactamase domain-containing protein</fullName>
    </recommendedName>
</protein>
<keyword evidence="2" id="KW-1185">Reference proteome</keyword>
<dbReference type="InterPro" id="IPR036866">
    <property type="entry name" value="RibonucZ/Hydroxyglut_hydro"/>
</dbReference>
<dbReference type="eggNOG" id="COG2220">
    <property type="taxonomic scope" value="Bacteria"/>
</dbReference>
<dbReference type="Gene3D" id="3.60.15.10">
    <property type="entry name" value="Ribonuclease Z/Hydroxyacylglutathione hydrolase-like"/>
    <property type="match status" value="1"/>
</dbReference>
<gene>
    <name evidence="1" type="ORF">GCWU0000282_000550</name>
</gene>
<proteinExistence type="predicted"/>
<dbReference type="EMBL" id="ACIL03000005">
    <property type="protein sequence ID" value="ESL04202.1"/>
    <property type="molecule type" value="Genomic_DNA"/>
</dbReference>
<evidence type="ECO:0000313" key="1">
    <source>
        <dbReference type="EMBL" id="ESL04202.1"/>
    </source>
</evidence>
<dbReference type="STRING" id="592026.GCWU0000282_000550"/>
<name>V2Y7Y1_9FIRM</name>
<dbReference type="Proteomes" id="UP000018227">
    <property type="component" value="Unassembled WGS sequence"/>
</dbReference>
<comment type="caution">
    <text evidence="1">The sequence shown here is derived from an EMBL/GenBank/DDBJ whole genome shotgun (WGS) entry which is preliminary data.</text>
</comment>
<reference evidence="1 2" key="1">
    <citation type="submission" date="2013-06" db="EMBL/GenBank/DDBJ databases">
        <authorList>
            <person name="Weinstock G."/>
            <person name="Sodergren E."/>
            <person name="Clifton S."/>
            <person name="Fulton L."/>
            <person name="Fulton B."/>
            <person name="Courtney L."/>
            <person name="Fronick C."/>
            <person name="Harrison M."/>
            <person name="Strong C."/>
            <person name="Farmer C."/>
            <person name="Delahaunty K."/>
            <person name="Markovic C."/>
            <person name="Hall O."/>
            <person name="Minx P."/>
            <person name="Tomlinson C."/>
            <person name="Mitreva M."/>
            <person name="Nelson J."/>
            <person name="Hou S."/>
            <person name="Wollam A."/>
            <person name="Pepin K.H."/>
            <person name="Johnson M."/>
            <person name="Bhonagiri V."/>
            <person name="Nash W.E."/>
            <person name="Warren W."/>
            <person name="Chinwalla A."/>
            <person name="Mardis E.R."/>
            <person name="Wilson R.K."/>
        </authorList>
    </citation>
    <scope>NUCLEOTIDE SEQUENCE [LARGE SCALE GENOMIC DNA]</scope>
    <source>
        <strain evidence="1 2">ATCC 51271</strain>
    </source>
</reference>
<dbReference type="AlphaFoldDB" id="V2Y7Y1"/>
<sequence length="290" mass="33408">MCYTVKDDYSILEDKIVADFQDKGIYLGHSGFLLELESATLIFDWYQGEIPPLRGEKPVYIFASNINQGHFRPEIFGAVEQLPHAEIFIGYDHSISEVDTFLDSLPEKIQDHVSCFAGEARLYSENEEMLVSSVTATENGVAFIVEIGGKTIFHGGTLYLNQTASEEDYNKWYEKMKLEHPELNIADYDNYLEHCEDEFEKYTEKLKGRNFDYAMLPLEPKYGDIGVRTIKRYMEVADYKTWSPMQLHGMYEVVDEFVNDYPQFAKNMIGVTTKSGVKKAIKSGEKYNLY</sequence>
<evidence type="ECO:0000313" key="2">
    <source>
        <dbReference type="Proteomes" id="UP000018227"/>
    </source>
</evidence>
<dbReference type="HOGENOM" id="CLU_958752_0_0_9"/>